<feature type="chain" id="PRO_5012712230" evidence="2">
    <location>
        <begin position="27"/>
        <end position="360"/>
    </location>
</feature>
<dbReference type="InterPro" id="IPR052910">
    <property type="entry name" value="ABC-Purine-Binding"/>
</dbReference>
<feature type="signal peptide" evidence="2">
    <location>
        <begin position="1"/>
        <end position="26"/>
    </location>
</feature>
<dbReference type="SUPFAM" id="SSF53822">
    <property type="entry name" value="Periplasmic binding protein-like I"/>
    <property type="match status" value="2"/>
</dbReference>
<organism evidence="4 5">
    <name type="scientific">Oceanibacterium hippocampi</name>
    <dbReference type="NCBI Taxonomy" id="745714"/>
    <lineage>
        <taxon>Bacteria</taxon>
        <taxon>Pseudomonadati</taxon>
        <taxon>Pseudomonadota</taxon>
        <taxon>Alphaproteobacteria</taxon>
        <taxon>Sneathiellales</taxon>
        <taxon>Sneathiellaceae</taxon>
        <taxon>Oceanibacterium</taxon>
    </lineage>
</organism>
<dbReference type="OrthoDB" id="9781639at2"/>
<name>A0A1Y5TXT3_9PROT</name>
<dbReference type="InParanoid" id="A0A1Y5TXT3"/>
<dbReference type="Proteomes" id="UP000193200">
    <property type="component" value="Unassembled WGS sequence"/>
</dbReference>
<evidence type="ECO:0000259" key="3">
    <source>
        <dbReference type="Pfam" id="PF02608"/>
    </source>
</evidence>
<dbReference type="InterPro" id="IPR003760">
    <property type="entry name" value="PnrA-like"/>
</dbReference>
<evidence type="ECO:0000256" key="1">
    <source>
        <dbReference type="ARBA" id="ARBA00022729"/>
    </source>
</evidence>
<dbReference type="GO" id="GO:0005886">
    <property type="term" value="C:plasma membrane"/>
    <property type="evidence" value="ECO:0007669"/>
    <property type="project" value="InterPro"/>
</dbReference>
<dbReference type="PANTHER" id="PTHR43208">
    <property type="entry name" value="ABC TRANSPORTER SUBSTRATE-BINDING PROTEIN"/>
    <property type="match status" value="1"/>
</dbReference>
<evidence type="ECO:0000313" key="5">
    <source>
        <dbReference type="Proteomes" id="UP000193200"/>
    </source>
</evidence>
<dbReference type="InterPro" id="IPR028082">
    <property type="entry name" value="Peripla_BP_I"/>
</dbReference>
<dbReference type="CDD" id="cd19963">
    <property type="entry name" value="PBP1_BMP-like"/>
    <property type="match status" value="1"/>
</dbReference>
<proteinExistence type="predicted"/>
<dbReference type="PANTHER" id="PTHR43208:SF1">
    <property type="entry name" value="ABC TRANSPORTER SUBSTRATE-BINDING PROTEIN"/>
    <property type="match status" value="1"/>
</dbReference>
<gene>
    <name evidence="4" type="ORF">OCH7691_04018</name>
</gene>
<keyword evidence="5" id="KW-1185">Reference proteome</keyword>
<dbReference type="Pfam" id="PF02608">
    <property type="entry name" value="Bmp"/>
    <property type="match status" value="1"/>
</dbReference>
<evidence type="ECO:0000313" key="4">
    <source>
        <dbReference type="EMBL" id="SLN76010.1"/>
    </source>
</evidence>
<sequence>MRRLSNALVAMVAAVGLLAAAGTAGAADKVKVGFIFVGPIGDHGWSYEHNQGRLAIEKEFGDKVETTYVENVSEGPDAERVIQRLAQGGSDIIFTTSFGFMNPTIKVAKRFPKVKFEHATGFKRDANVSTYSSRFYEGRHVIGLIAGKMTKTNTIGYIASFPIPEVVRGINAAYLAAKSVNPDIKFKVVWVSTWFDPGKEADAAKALIDQGADILMQHTDSPAAMKIAEEAGIFAFGQASDMHRFGPNAQLTSIVDAWSPYYISRVKAVMDGTWESTDTWGGFDSGMVLLSDYSDKIPADVREMAEKAHDAIKAGTLHPFTGPINKQDGSVWLKAGETAPDGDLLGMNFYVEGVEGSLPK</sequence>
<dbReference type="EMBL" id="FWFR01000004">
    <property type="protein sequence ID" value="SLN76010.1"/>
    <property type="molecule type" value="Genomic_DNA"/>
</dbReference>
<feature type="domain" description="ABC transporter substrate-binding protein PnrA-like" evidence="3">
    <location>
        <begin position="29"/>
        <end position="299"/>
    </location>
</feature>
<dbReference type="Gene3D" id="3.40.50.2300">
    <property type="match status" value="2"/>
</dbReference>
<protein>
    <submittedName>
        <fullName evidence="4">Purine-binding protein</fullName>
    </submittedName>
</protein>
<reference evidence="4 5" key="1">
    <citation type="submission" date="2017-03" db="EMBL/GenBank/DDBJ databases">
        <authorList>
            <person name="Afonso C.L."/>
            <person name="Miller P.J."/>
            <person name="Scott M.A."/>
            <person name="Spackman E."/>
            <person name="Goraichik I."/>
            <person name="Dimitrov K.M."/>
            <person name="Suarez D.L."/>
            <person name="Swayne D.E."/>
        </authorList>
    </citation>
    <scope>NUCLEOTIDE SEQUENCE [LARGE SCALE GENOMIC DNA]</scope>
    <source>
        <strain evidence="4 5">CECT 7691</strain>
    </source>
</reference>
<evidence type="ECO:0000256" key="2">
    <source>
        <dbReference type="SAM" id="SignalP"/>
    </source>
</evidence>
<keyword evidence="1 2" id="KW-0732">Signal</keyword>
<dbReference type="AlphaFoldDB" id="A0A1Y5TXT3"/>
<dbReference type="RefSeq" id="WP_085885348.1">
    <property type="nucleotide sequence ID" value="NZ_FWFR01000004.1"/>
</dbReference>
<accession>A0A1Y5TXT3</accession>